<feature type="transmembrane region" description="Helical" evidence="8">
    <location>
        <begin position="318"/>
        <end position="335"/>
    </location>
</feature>
<evidence type="ECO:0000256" key="5">
    <source>
        <dbReference type="ARBA" id="ARBA00022692"/>
    </source>
</evidence>
<evidence type="ECO:0000259" key="9">
    <source>
        <dbReference type="Pfam" id="PF13231"/>
    </source>
</evidence>
<organism evidence="10 11">
    <name type="scientific">Alteribacillus bidgolensis</name>
    <dbReference type="NCBI Taxonomy" id="930129"/>
    <lineage>
        <taxon>Bacteria</taxon>
        <taxon>Bacillati</taxon>
        <taxon>Bacillota</taxon>
        <taxon>Bacilli</taxon>
        <taxon>Bacillales</taxon>
        <taxon>Bacillaceae</taxon>
        <taxon>Alteribacillus</taxon>
    </lineage>
</organism>
<reference evidence="10 11" key="1">
    <citation type="submission" date="2016-10" db="EMBL/GenBank/DDBJ databases">
        <authorList>
            <person name="de Groot N.N."/>
        </authorList>
    </citation>
    <scope>NUCLEOTIDE SEQUENCE [LARGE SCALE GENOMIC DNA]</scope>
    <source>
        <strain evidence="11">P4B,CCM 7963,CECT 7998,DSM 25260,IBRC-M 10614,KCTC 13821</strain>
    </source>
</reference>
<keyword evidence="6 8" id="KW-1133">Transmembrane helix</keyword>
<proteinExistence type="predicted"/>
<feature type="transmembrane region" description="Helical" evidence="8">
    <location>
        <begin position="25"/>
        <end position="44"/>
    </location>
</feature>
<dbReference type="STRING" id="930129.SAMN05216352_1124"/>
<evidence type="ECO:0000256" key="1">
    <source>
        <dbReference type="ARBA" id="ARBA00004651"/>
    </source>
</evidence>
<feature type="transmembrane region" description="Helical" evidence="8">
    <location>
        <begin position="288"/>
        <end position="306"/>
    </location>
</feature>
<evidence type="ECO:0000256" key="6">
    <source>
        <dbReference type="ARBA" id="ARBA00022989"/>
    </source>
</evidence>
<gene>
    <name evidence="10" type="ORF">SAMN05216352_1124</name>
</gene>
<dbReference type="AlphaFoldDB" id="A0A1G8NFT0"/>
<evidence type="ECO:0000256" key="3">
    <source>
        <dbReference type="ARBA" id="ARBA00022676"/>
    </source>
</evidence>
<dbReference type="PANTHER" id="PTHR33908">
    <property type="entry name" value="MANNOSYLTRANSFERASE YKCB-RELATED"/>
    <property type="match status" value="1"/>
</dbReference>
<evidence type="ECO:0000256" key="2">
    <source>
        <dbReference type="ARBA" id="ARBA00022475"/>
    </source>
</evidence>
<dbReference type="PANTHER" id="PTHR33908:SF11">
    <property type="entry name" value="MEMBRANE PROTEIN"/>
    <property type="match status" value="1"/>
</dbReference>
<keyword evidence="3 10" id="KW-0328">Glycosyltransferase</keyword>
<feature type="domain" description="Glycosyltransferase RgtA/B/C/D-like" evidence="9">
    <location>
        <begin position="80"/>
        <end position="232"/>
    </location>
</feature>
<keyword evidence="2" id="KW-1003">Cell membrane</keyword>
<accession>A0A1G8NFT0</accession>
<protein>
    <submittedName>
        <fullName evidence="10">Dolichyl-phosphate-mannose-protein mannosyltransferase</fullName>
    </submittedName>
</protein>
<feature type="transmembrane region" description="Helical" evidence="8">
    <location>
        <begin position="387"/>
        <end position="404"/>
    </location>
</feature>
<dbReference type="GO" id="GO:0009103">
    <property type="term" value="P:lipopolysaccharide biosynthetic process"/>
    <property type="evidence" value="ECO:0007669"/>
    <property type="project" value="UniProtKB-ARBA"/>
</dbReference>
<evidence type="ECO:0000256" key="8">
    <source>
        <dbReference type="SAM" id="Phobius"/>
    </source>
</evidence>
<evidence type="ECO:0000313" key="11">
    <source>
        <dbReference type="Proteomes" id="UP000199017"/>
    </source>
</evidence>
<sequence>MKEKQLTITQAKEKEGTFILRKSDWIISFSLFLFALLVRIPYMYDVPRFIDEWREVELSAQIARGEIWPLHNTSHDIGAFHNYVLAGLFKLFGYSVYLPRLYVVLLSAGTVVVSYWIARHWFGRLHAMIAASLLATNSMHIFVTHMAWANVTTPFFVSLAVLVTLKTIGQKRRSLWALAGLTWAIALQTHPSVIAALLGVVFYVITHSGWRAFYRESGYRIAIVVFIAGYSNMIIHNIIKPLDSFLWVKRKDYALNQEFSIGGYIENILEMIMELIRSLSSTFPDGEGWLHGISFLIMILFIIGLTHGFRRLMRFRHGSLLLAIVIASLLVIPILNDQYEFYLWTRYIAYLFPLCLVAIAVGFGDWIQPWIGRRDKHKQRNIKRGTVILAAWAVILILPLYYLHSYAESYIQSGRDNSAEFLAFRTLKSEHQKQSIIAVDKQGKQAEALSKMFRVKGFNSPLVGIDPNESLEAQEVPSNWEEEKDFTFYTRWEKVFMKDTPDTWYVLSMDTKDKLTLIFGITWKDVKTIQGKGGHLTYFICRIDSMEY</sequence>
<dbReference type="InterPro" id="IPR038731">
    <property type="entry name" value="RgtA/B/C-like"/>
</dbReference>
<dbReference type="GO" id="GO:0016763">
    <property type="term" value="F:pentosyltransferase activity"/>
    <property type="evidence" value="ECO:0007669"/>
    <property type="project" value="TreeGrafter"/>
</dbReference>
<dbReference type="GO" id="GO:0005886">
    <property type="term" value="C:plasma membrane"/>
    <property type="evidence" value="ECO:0007669"/>
    <property type="project" value="UniProtKB-SubCell"/>
</dbReference>
<dbReference type="Proteomes" id="UP000199017">
    <property type="component" value="Unassembled WGS sequence"/>
</dbReference>
<keyword evidence="5 8" id="KW-0812">Transmembrane</keyword>
<evidence type="ECO:0000313" key="10">
    <source>
        <dbReference type="EMBL" id="SDI79018.1"/>
    </source>
</evidence>
<dbReference type="Pfam" id="PF13231">
    <property type="entry name" value="PMT_2"/>
    <property type="match status" value="1"/>
</dbReference>
<evidence type="ECO:0000256" key="4">
    <source>
        <dbReference type="ARBA" id="ARBA00022679"/>
    </source>
</evidence>
<feature type="transmembrane region" description="Helical" evidence="8">
    <location>
        <begin position="347"/>
        <end position="367"/>
    </location>
</feature>
<keyword evidence="4 10" id="KW-0808">Transferase</keyword>
<dbReference type="OrthoDB" id="9809099at2"/>
<comment type="subcellular location">
    <subcellularLocation>
        <location evidence="1">Cell membrane</location>
        <topology evidence="1">Multi-pass membrane protein</topology>
    </subcellularLocation>
</comment>
<feature type="transmembrane region" description="Helical" evidence="8">
    <location>
        <begin position="217"/>
        <end position="239"/>
    </location>
</feature>
<feature type="transmembrane region" description="Helical" evidence="8">
    <location>
        <begin position="175"/>
        <end position="205"/>
    </location>
</feature>
<evidence type="ECO:0000256" key="7">
    <source>
        <dbReference type="ARBA" id="ARBA00023136"/>
    </source>
</evidence>
<dbReference type="InterPro" id="IPR050297">
    <property type="entry name" value="LipidA_mod_glycosyltrf_83"/>
</dbReference>
<feature type="transmembrane region" description="Helical" evidence="8">
    <location>
        <begin position="148"/>
        <end position="168"/>
    </location>
</feature>
<keyword evidence="7 8" id="KW-0472">Membrane</keyword>
<dbReference type="EMBL" id="FNDU01000012">
    <property type="protein sequence ID" value="SDI79018.1"/>
    <property type="molecule type" value="Genomic_DNA"/>
</dbReference>
<dbReference type="RefSeq" id="WP_091587008.1">
    <property type="nucleotide sequence ID" value="NZ_FNDU01000012.1"/>
</dbReference>
<keyword evidence="11" id="KW-1185">Reference proteome</keyword>
<feature type="transmembrane region" description="Helical" evidence="8">
    <location>
        <begin position="97"/>
        <end position="118"/>
    </location>
</feature>
<name>A0A1G8NFT0_9BACI</name>